<feature type="domain" description="ABC-2 type transporter transmembrane" evidence="7">
    <location>
        <begin position="56"/>
        <end position="241"/>
    </location>
</feature>
<dbReference type="GO" id="GO:0016020">
    <property type="term" value="C:membrane"/>
    <property type="evidence" value="ECO:0007669"/>
    <property type="project" value="UniProtKB-SubCell"/>
</dbReference>
<evidence type="ECO:0000256" key="1">
    <source>
        <dbReference type="ARBA" id="ARBA00004141"/>
    </source>
</evidence>
<comment type="caution">
    <text evidence="8">The sequence shown here is derived from an EMBL/GenBank/DDBJ whole genome shotgun (WGS) entry which is preliminary data.</text>
</comment>
<dbReference type="Pfam" id="PF01061">
    <property type="entry name" value="ABC2_membrane"/>
    <property type="match status" value="1"/>
</dbReference>
<dbReference type="Proteomes" id="UP000248606">
    <property type="component" value="Unassembled WGS sequence"/>
</dbReference>
<evidence type="ECO:0000256" key="5">
    <source>
        <dbReference type="SAM" id="MobiDB-lite"/>
    </source>
</evidence>
<dbReference type="InterPro" id="IPR013525">
    <property type="entry name" value="ABC2_TM"/>
</dbReference>
<evidence type="ECO:0000256" key="2">
    <source>
        <dbReference type="ARBA" id="ARBA00022692"/>
    </source>
</evidence>
<proteinExistence type="predicted"/>
<evidence type="ECO:0000313" key="9">
    <source>
        <dbReference type="Proteomes" id="UP000248606"/>
    </source>
</evidence>
<reference evidence="8 9" key="1">
    <citation type="submission" date="2017-08" db="EMBL/GenBank/DDBJ databases">
        <title>Infants hospitalized years apart are colonized by the same room-sourced microbial strains.</title>
        <authorList>
            <person name="Brooks B."/>
            <person name="Olm M.R."/>
            <person name="Firek B.A."/>
            <person name="Baker R."/>
            <person name="Thomas B.C."/>
            <person name="Morowitz M.J."/>
            <person name="Banfield J.F."/>
        </authorList>
    </citation>
    <scope>NUCLEOTIDE SEQUENCE [LARGE SCALE GENOMIC DNA]</scope>
    <source>
        <strain evidence="8">S2_006_000_R1_57</strain>
    </source>
</reference>
<feature type="transmembrane region" description="Helical" evidence="6">
    <location>
        <begin position="152"/>
        <end position="175"/>
    </location>
</feature>
<feature type="transmembrane region" description="Helical" evidence="6">
    <location>
        <begin position="106"/>
        <end position="131"/>
    </location>
</feature>
<evidence type="ECO:0000259" key="7">
    <source>
        <dbReference type="Pfam" id="PF01061"/>
    </source>
</evidence>
<evidence type="ECO:0000313" key="8">
    <source>
        <dbReference type="EMBL" id="PZP89465.1"/>
    </source>
</evidence>
<sequence length="308" mass="33275">MTRRSQRSTHRSRQSAAASSTVHADSTPLVDSPVQHSSVQHSSVTATTTLTPPRVFFRYLWADFVRTLRMWRTTVFVLFLPVVLFLMFGLMDGMKTDYSAGHGNGTAYVMVSMAIYAAATATTSVSGATAIEISSGWGRQLSLTALRTPGYFIAKICSAVLITVLPIGLLFIVGAACGADLIGAGCWAGTFFLCLLVALPFSLYGLGTALLLRNEAANGMAISLLSVMAFFGNLFAPLQGVLLKISRFTPLYGAATLARWPLNEGVFHFYDGSAVTTENIWWAIGNIVAWTAIFAIMCVFGARRRNDK</sequence>
<evidence type="ECO:0000256" key="4">
    <source>
        <dbReference type="ARBA" id="ARBA00023136"/>
    </source>
</evidence>
<keyword evidence="2 6" id="KW-0812">Transmembrane</keyword>
<evidence type="ECO:0000256" key="6">
    <source>
        <dbReference type="SAM" id="Phobius"/>
    </source>
</evidence>
<gene>
    <name evidence="8" type="ORF">DI579_02865</name>
</gene>
<organism evidence="8 9">
    <name type="scientific">Lawsonella clevelandensis</name>
    <dbReference type="NCBI Taxonomy" id="1528099"/>
    <lineage>
        <taxon>Bacteria</taxon>
        <taxon>Bacillati</taxon>
        <taxon>Actinomycetota</taxon>
        <taxon>Actinomycetes</taxon>
        <taxon>Mycobacteriales</taxon>
        <taxon>Lawsonellaceae</taxon>
        <taxon>Lawsonella</taxon>
    </lineage>
</organism>
<dbReference type="RefSeq" id="WP_290598375.1">
    <property type="nucleotide sequence ID" value="NZ_JAPJOB010000002.1"/>
</dbReference>
<evidence type="ECO:0000256" key="3">
    <source>
        <dbReference type="ARBA" id="ARBA00022989"/>
    </source>
</evidence>
<name>A0A2W5IBH1_9ACTN</name>
<feature type="transmembrane region" description="Helical" evidence="6">
    <location>
        <begin position="75"/>
        <end position="94"/>
    </location>
</feature>
<keyword evidence="4 6" id="KW-0472">Membrane</keyword>
<feature type="transmembrane region" description="Helical" evidence="6">
    <location>
        <begin position="181"/>
        <end position="204"/>
    </location>
</feature>
<protein>
    <submittedName>
        <fullName evidence="8">ABC transporter permease</fullName>
    </submittedName>
</protein>
<dbReference type="EMBL" id="QFOZ01000002">
    <property type="protein sequence ID" value="PZP89465.1"/>
    <property type="molecule type" value="Genomic_DNA"/>
</dbReference>
<dbReference type="GO" id="GO:0140359">
    <property type="term" value="F:ABC-type transporter activity"/>
    <property type="evidence" value="ECO:0007669"/>
    <property type="project" value="InterPro"/>
</dbReference>
<dbReference type="AlphaFoldDB" id="A0A2W5IBH1"/>
<keyword evidence="3 6" id="KW-1133">Transmembrane helix</keyword>
<comment type="subcellular location">
    <subcellularLocation>
        <location evidence="1">Membrane</location>
        <topology evidence="1">Multi-pass membrane protein</topology>
    </subcellularLocation>
</comment>
<feature type="compositionally biased region" description="Basic residues" evidence="5">
    <location>
        <begin position="1"/>
        <end position="13"/>
    </location>
</feature>
<feature type="transmembrane region" description="Helical" evidence="6">
    <location>
        <begin position="216"/>
        <end position="236"/>
    </location>
</feature>
<accession>A0A2W5IBH1</accession>
<feature type="transmembrane region" description="Helical" evidence="6">
    <location>
        <begin position="280"/>
        <end position="302"/>
    </location>
</feature>
<feature type="region of interest" description="Disordered" evidence="5">
    <location>
        <begin position="1"/>
        <end position="34"/>
    </location>
</feature>